<accession>A0ABW5GBJ4</accession>
<evidence type="ECO:0000313" key="1">
    <source>
        <dbReference type="EMBL" id="MFD2458609.1"/>
    </source>
</evidence>
<reference evidence="2" key="1">
    <citation type="journal article" date="2019" name="Int. J. Syst. Evol. Microbiol.">
        <title>The Global Catalogue of Microorganisms (GCM) 10K type strain sequencing project: providing services to taxonomists for standard genome sequencing and annotation.</title>
        <authorList>
            <consortium name="The Broad Institute Genomics Platform"/>
            <consortium name="The Broad Institute Genome Sequencing Center for Infectious Disease"/>
            <person name="Wu L."/>
            <person name="Ma J."/>
        </authorList>
    </citation>
    <scope>NUCLEOTIDE SEQUENCE [LARGE SCALE GENOMIC DNA]</scope>
    <source>
        <strain evidence="2">CGMCC 4.7643</strain>
    </source>
</reference>
<sequence length="153" mass="18078">MPRKSASRVRADLPLKHHRPGKQRVIPGISLAAQRQIADFERRRASPGALAEALATWAQWVRRPARDYHGGVLSPWRDHLGERSLLSEALHAVPPRARRELRPLVRRLDEHYLRRTFDTRSTSTDDWWPHRRRPAAEHYAEYALRDHIPWWRD</sequence>
<keyword evidence="2" id="KW-1185">Reference proteome</keyword>
<name>A0ABW5GBJ4_9PSEU</name>
<protein>
    <submittedName>
        <fullName evidence="1">Uncharacterized protein</fullName>
    </submittedName>
</protein>
<dbReference type="Proteomes" id="UP001597419">
    <property type="component" value="Unassembled WGS sequence"/>
</dbReference>
<comment type="caution">
    <text evidence="1">The sequence shown here is derived from an EMBL/GenBank/DDBJ whole genome shotgun (WGS) entry which is preliminary data.</text>
</comment>
<dbReference type="EMBL" id="JBHUKU010000004">
    <property type="protein sequence ID" value="MFD2458609.1"/>
    <property type="molecule type" value="Genomic_DNA"/>
</dbReference>
<dbReference type="RefSeq" id="WP_345387700.1">
    <property type="nucleotide sequence ID" value="NZ_BAABHG010000002.1"/>
</dbReference>
<organism evidence="1 2">
    <name type="scientific">Amycolatopsis samaneae</name>
    <dbReference type="NCBI Taxonomy" id="664691"/>
    <lineage>
        <taxon>Bacteria</taxon>
        <taxon>Bacillati</taxon>
        <taxon>Actinomycetota</taxon>
        <taxon>Actinomycetes</taxon>
        <taxon>Pseudonocardiales</taxon>
        <taxon>Pseudonocardiaceae</taxon>
        <taxon>Amycolatopsis</taxon>
    </lineage>
</organism>
<gene>
    <name evidence="1" type="ORF">ACFSYJ_08360</name>
</gene>
<proteinExistence type="predicted"/>
<evidence type="ECO:0000313" key="2">
    <source>
        <dbReference type="Proteomes" id="UP001597419"/>
    </source>
</evidence>